<comment type="caution">
    <text evidence="4">The sequence shown here is derived from an EMBL/GenBank/DDBJ whole genome shotgun (WGS) entry which is preliminary data.</text>
</comment>
<dbReference type="Gene3D" id="1.25.40.10">
    <property type="entry name" value="Tetratricopeptide repeat domain"/>
    <property type="match status" value="3"/>
</dbReference>
<feature type="repeat" description="PPR" evidence="2">
    <location>
        <begin position="284"/>
        <end position="318"/>
    </location>
</feature>
<proteinExistence type="predicted"/>
<dbReference type="PANTHER" id="PTHR47926">
    <property type="entry name" value="PENTATRICOPEPTIDE REPEAT-CONTAINING PROTEIN"/>
    <property type="match status" value="1"/>
</dbReference>
<evidence type="ECO:0000313" key="5">
    <source>
        <dbReference type="Proteomes" id="UP000639772"/>
    </source>
</evidence>
<dbReference type="InterPro" id="IPR011990">
    <property type="entry name" value="TPR-like_helical_dom_sf"/>
</dbReference>
<dbReference type="NCBIfam" id="TIGR00756">
    <property type="entry name" value="PPR"/>
    <property type="match status" value="2"/>
</dbReference>
<gene>
    <name evidence="4" type="ORF">HPP92_002682</name>
</gene>
<dbReference type="InterPro" id="IPR002885">
    <property type="entry name" value="PPR_rpt"/>
</dbReference>
<dbReference type="FunFam" id="1.25.40.10:FF:000989">
    <property type="entry name" value="Pentatricopeptide repeat-containing protein At1g31430"/>
    <property type="match status" value="1"/>
</dbReference>
<dbReference type="Proteomes" id="UP000639772">
    <property type="component" value="Chromosome 1"/>
</dbReference>
<evidence type="ECO:0000256" key="1">
    <source>
        <dbReference type="ARBA" id="ARBA00022737"/>
    </source>
</evidence>
<feature type="repeat" description="PPR" evidence="2">
    <location>
        <begin position="253"/>
        <end position="283"/>
    </location>
</feature>
<dbReference type="InterPro" id="IPR046848">
    <property type="entry name" value="E_motif"/>
</dbReference>
<keyword evidence="1" id="KW-0677">Repeat</keyword>
<keyword evidence="3" id="KW-0732">Signal</keyword>
<accession>A0A835S1M7</accession>
<reference evidence="4 5" key="1">
    <citation type="journal article" date="2020" name="Nat. Food">
        <title>A phased Vanilla planifolia genome enables genetic improvement of flavour and production.</title>
        <authorList>
            <person name="Hasing T."/>
            <person name="Tang H."/>
            <person name="Brym M."/>
            <person name="Khazi F."/>
            <person name="Huang T."/>
            <person name="Chambers A.H."/>
        </authorList>
    </citation>
    <scope>NUCLEOTIDE SEQUENCE [LARGE SCALE GENOMIC DNA]</scope>
    <source>
        <tissue evidence="4">Leaf</tissue>
    </source>
</reference>
<feature type="signal peptide" evidence="3">
    <location>
        <begin position="1"/>
        <end position="25"/>
    </location>
</feature>
<evidence type="ECO:0000313" key="4">
    <source>
        <dbReference type="EMBL" id="KAG0502610.1"/>
    </source>
</evidence>
<dbReference type="OrthoDB" id="21254at2759"/>
<feature type="repeat" description="PPR" evidence="2">
    <location>
        <begin position="183"/>
        <end position="217"/>
    </location>
</feature>
<dbReference type="AlphaFoldDB" id="A0A835S1M7"/>
<dbReference type="EMBL" id="JADCNM010000001">
    <property type="protein sequence ID" value="KAG0502610.1"/>
    <property type="molecule type" value="Genomic_DNA"/>
</dbReference>
<dbReference type="GO" id="GO:0003723">
    <property type="term" value="F:RNA binding"/>
    <property type="evidence" value="ECO:0007669"/>
    <property type="project" value="InterPro"/>
</dbReference>
<organism evidence="4 5">
    <name type="scientific">Vanilla planifolia</name>
    <name type="common">Vanilla</name>
    <dbReference type="NCBI Taxonomy" id="51239"/>
    <lineage>
        <taxon>Eukaryota</taxon>
        <taxon>Viridiplantae</taxon>
        <taxon>Streptophyta</taxon>
        <taxon>Embryophyta</taxon>
        <taxon>Tracheophyta</taxon>
        <taxon>Spermatophyta</taxon>
        <taxon>Magnoliopsida</taxon>
        <taxon>Liliopsida</taxon>
        <taxon>Asparagales</taxon>
        <taxon>Orchidaceae</taxon>
        <taxon>Vanilloideae</taxon>
        <taxon>Vanilleae</taxon>
        <taxon>Vanilla</taxon>
    </lineage>
</organism>
<dbReference type="Pfam" id="PF13041">
    <property type="entry name" value="PPR_2"/>
    <property type="match status" value="1"/>
</dbReference>
<dbReference type="Pfam" id="PF20431">
    <property type="entry name" value="E_motif"/>
    <property type="match status" value="1"/>
</dbReference>
<dbReference type="GO" id="GO:0009451">
    <property type="term" value="P:RNA modification"/>
    <property type="evidence" value="ECO:0007669"/>
    <property type="project" value="InterPro"/>
</dbReference>
<dbReference type="FunFam" id="1.25.40.10:FF:000436">
    <property type="entry name" value="Pentatricopeptide repeat-containing protein At5g39350 family"/>
    <property type="match status" value="1"/>
</dbReference>
<name>A0A835S1M7_VANPL</name>
<feature type="chain" id="PRO_5032572569" description="Pentatricopeptide repeat-containing protein" evidence="3">
    <location>
        <begin position="26"/>
        <end position="600"/>
    </location>
</feature>
<dbReference type="PROSITE" id="PS51375">
    <property type="entry name" value="PPR"/>
    <property type="match status" value="3"/>
</dbReference>
<evidence type="ECO:0000256" key="3">
    <source>
        <dbReference type="SAM" id="SignalP"/>
    </source>
</evidence>
<evidence type="ECO:0000256" key="2">
    <source>
        <dbReference type="PROSITE-ProRule" id="PRU00708"/>
    </source>
</evidence>
<dbReference type="InterPro" id="IPR046960">
    <property type="entry name" value="PPR_At4g14850-like_plant"/>
</dbReference>
<dbReference type="PANTHER" id="PTHR47926:SF345">
    <property type="entry name" value="(WILD MALAYSIAN BANANA) HYPOTHETICAL PROTEIN"/>
    <property type="match status" value="1"/>
</dbReference>
<sequence length="600" mass="67331">MVPAIFSLRRLFLASLLLLPPHSRRQVFQILFRSISSGQRSNAGLEWHVLLQPDRISSADQLRQLLCRSTTSGLSFQNPHLRIWNSLLYFLSSGPAPSLCLTLFDVIRSHRVAVDGYTLTSALKATCRLELHAMGTELQSLAIRLGLECDTFVFNSLINMYFTCGFICEARRVFDLTPSSARDLVSWNTMVSGYFQNDLYEESLRIFWKMAENSIAMDSSTLVGALSSCAKIGSLNLGKKVHLLVITAGFGIDVYLGSSIINMYAKCGALDDARRLFDRMPDKNSVCWTAMISGNANSNQFGKAVELFREMLSVGVKPDDASISSVLSSCAQLGALNQGMYIHSYCDVNGIGMGLTVKNALIDMYSKCGDIERALFIFHELDKPDVFSWTTVILGLAMNGSSFQALEFFSNMEQSRAVVPNEITFLGVLTACSHGGLVWEGHHYFDQMRSVYKLLPRLEHYGCMVDLLGRANLLREAEKFIRKMPIEPDAVIWRSLLFACRVNEDVRMAEFAAQRIIELEPKKCGGHVMLSNVYAASLRWSDASRVRRKMNNWNIQKLPGCSFIELNGVIYEFLAANTLHYQEESMNEILNLISRHSSDY</sequence>
<protein>
    <recommendedName>
        <fullName evidence="6">Pentatricopeptide repeat-containing protein</fullName>
    </recommendedName>
</protein>
<dbReference type="FunFam" id="1.25.40.10:FF:000344">
    <property type="entry name" value="Pentatricopeptide repeat-containing protein"/>
    <property type="match status" value="1"/>
</dbReference>
<dbReference type="Pfam" id="PF01535">
    <property type="entry name" value="PPR"/>
    <property type="match status" value="4"/>
</dbReference>
<evidence type="ECO:0008006" key="6">
    <source>
        <dbReference type="Google" id="ProtNLM"/>
    </source>
</evidence>